<dbReference type="InterPro" id="IPR020574">
    <property type="entry name" value="Ribosomal_uS9_CS"/>
</dbReference>
<dbReference type="GO" id="GO:0006412">
    <property type="term" value="P:translation"/>
    <property type="evidence" value="ECO:0007669"/>
    <property type="project" value="InterPro"/>
</dbReference>
<dbReference type="GO" id="GO:0022627">
    <property type="term" value="C:cytosolic small ribosomal subunit"/>
    <property type="evidence" value="ECO:0007669"/>
    <property type="project" value="TreeGrafter"/>
</dbReference>
<dbReference type="PANTHER" id="PTHR21569">
    <property type="entry name" value="RIBOSOMAL PROTEIN S9"/>
    <property type="match status" value="1"/>
</dbReference>
<proteinExistence type="inferred from homology"/>
<keyword evidence="3 4" id="KW-0687">Ribonucleoprotein</keyword>
<dbReference type="Gene3D" id="3.30.230.10">
    <property type="match status" value="1"/>
</dbReference>
<dbReference type="InterPro" id="IPR014721">
    <property type="entry name" value="Ribsml_uS5_D2-typ_fold_subgr"/>
</dbReference>
<dbReference type="PROSITE" id="PS00360">
    <property type="entry name" value="RIBOSOMAL_S9"/>
    <property type="match status" value="1"/>
</dbReference>
<gene>
    <name evidence="7" type="ORF">A3A57_02245</name>
</gene>
<dbReference type="AlphaFoldDB" id="A0A1G1WS81"/>
<dbReference type="Proteomes" id="UP000179279">
    <property type="component" value="Unassembled WGS sequence"/>
</dbReference>
<feature type="region of interest" description="Disordered" evidence="6">
    <location>
        <begin position="100"/>
        <end position="125"/>
    </location>
</feature>
<evidence type="ECO:0000256" key="4">
    <source>
        <dbReference type="RuleBase" id="RU003815"/>
    </source>
</evidence>
<reference evidence="7 8" key="1">
    <citation type="journal article" date="2016" name="Nat. Commun.">
        <title>Thousands of microbial genomes shed light on interconnected biogeochemical processes in an aquifer system.</title>
        <authorList>
            <person name="Anantharaman K."/>
            <person name="Brown C.T."/>
            <person name="Hug L.A."/>
            <person name="Sharon I."/>
            <person name="Castelle C.J."/>
            <person name="Probst A.J."/>
            <person name="Thomas B.C."/>
            <person name="Singh A."/>
            <person name="Wilkins M.J."/>
            <person name="Karaoz U."/>
            <person name="Brodie E.L."/>
            <person name="Williams K.H."/>
            <person name="Hubbard S.S."/>
            <person name="Banfield J.F."/>
        </authorList>
    </citation>
    <scope>NUCLEOTIDE SEQUENCE [LARGE SCALE GENOMIC DNA]</scope>
</reference>
<dbReference type="GO" id="GO:0003735">
    <property type="term" value="F:structural constituent of ribosome"/>
    <property type="evidence" value="ECO:0007669"/>
    <property type="project" value="InterPro"/>
</dbReference>
<comment type="similarity">
    <text evidence="1 4">Belongs to the universal ribosomal protein uS9 family.</text>
</comment>
<dbReference type="NCBIfam" id="NF001099">
    <property type="entry name" value="PRK00132.1"/>
    <property type="match status" value="1"/>
</dbReference>
<dbReference type="GO" id="GO:0003723">
    <property type="term" value="F:RNA binding"/>
    <property type="evidence" value="ECO:0007669"/>
    <property type="project" value="TreeGrafter"/>
</dbReference>
<name>A0A1G1WS81_9BACT</name>
<evidence type="ECO:0000313" key="8">
    <source>
        <dbReference type="Proteomes" id="UP000179279"/>
    </source>
</evidence>
<evidence type="ECO:0000256" key="3">
    <source>
        <dbReference type="ARBA" id="ARBA00023274"/>
    </source>
</evidence>
<accession>A0A1G1WS81</accession>
<comment type="caution">
    <text evidence="7">The sequence shown here is derived from an EMBL/GenBank/DDBJ whole genome shotgun (WGS) entry which is preliminary data.</text>
</comment>
<feature type="compositionally biased region" description="Basic residues" evidence="6">
    <location>
        <begin position="105"/>
        <end position="125"/>
    </location>
</feature>
<dbReference type="PANTHER" id="PTHR21569:SF1">
    <property type="entry name" value="SMALL RIBOSOMAL SUBUNIT PROTEIN US9M"/>
    <property type="match status" value="1"/>
</dbReference>
<protein>
    <recommendedName>
        <fullName evidence="5">30S ribosomal protein S9</fullName>
    </recommendedName>
</protein>
<dbReference type="FunFam" id="3.30.230.10:FF:000001">
    <property type="entry name" value="30S ribosomal protein S9"/>
    <property type="match status" value="1"/>
</dbReference>
<evidence type="ECO:0000256" key="5">
    <source>
        <dbReference type="RuleBase" id="RU003816"/>
    </source>
</evidence>
<evidence type="ECO:0000313" key="7">
    <source>
        <dbReference type="EMBL" id="OGY30589.1"/>
    </source>
</evidence>
<organism evidence="7 8">
    <name type="scientific">Candidatus Woykebacteria bacterium RIFCSPLOWO2_01_FULL_41_12</name>
    <dbReference type="NCBI Taxonomy" id="1802604"/>
    <lineage>
        <taxon>Bacteria</taxon>
        <taxon>Candidatus Woykeibacteriota</taxon>
    </lineage>
</organism>
<evidence type="ECO:0000256" key="2">
    <source>
        <dbReference type="ARBA" id="ARBA00022980"/>
    </source>
</evidence>
<dbReference type="InterPro" id="IPR020568">
    <property type="entry name" value="Ribosomal_Su5_D2-typ_SF"/>
</dbReference>
<dbReference type="EMBL" id="MHDA01000048">
    <property type="protein sequence ID" value="OGY30589.1"/>
    <property type="molecule type" value="Genomic_DNA"/>
</dbReference>
<evidence type="ECO:0000256" key="1">
    <source>
        <dbReference type="ARBA" id="ARBA00005251"/>
    </source>
</evidence>
<dbReference type="Pfam" id="PF00380">
    <property type="entry name" value="Ribosomal_S9"/>
    <property type="match status" value="1"/>
</dbReference>
<dbReference type="InterPro" id="IPR023035">
    <property type="entry name" value="Ribosomal_uS9_bac/plastid"/>
</dbReference>
<dbReference type="InterPro" id="IPR000754">
    <property type="entry name" value="Ribosomal_uS9"/>
</dbReference>
<dbReference type="SUPFAM" id="SSF54211">
    <property type="entry name" value="Ribosomal protein S5 domain 2-like"/>
    <property type="match status" value="1"/>
</dbReference>
<keyword evidence="2 4" id="KW-0689">Ribosomal protein</keyword>
<evidence type="ECO:0000256" key="6">
    <source>
        <dbReference type="SAM" id="MobiDB-lite"/>
    </source>
</evidence>
<sequence length="125" mass="14036">MGTGRRKTAVARVWLRKGKGPILVNDKPIQEYFKEASAQKLYEEPLRIVNRLGQFSGTIKVTGGGINGQIGAVIHGLSRALTASDPSFKEILSKRKFLTRDSRMKERRKYGHAGKARKMKQSPKR</sequence>